<dbReference type="Pfam" id="PF07589">
    <property type="entry name" value="PEP-CTERM"/>
    <property type="match status" value="1"/>
</dbReference>
<feature type="signal peptide" evidence="1">
    <location>
        <begin position="1"/>
        <end position="20"/>
    </location>
</feature>
<feature type="chain" id="PRO_5046595010" evidence="1">
    <location>
        <begin position="21"/>
        <end position="224"/>
    </location>
</feature>
<organism evidence="3 4">
    <name type="scientific">Massilia haematophila</name>
    <dbReference type="NCBI Taxonomy" id="457923"/>
    <lineage>
        <taxon>Bacteria</taxon>
        <taxon>Pseudomonadati</taxon>
        <taxon>Pseudomonadota</taxon>
        <taxon>Betaproteobacteria</taxon>
        <taxon>Burkholderiales</taxon>
        <taxon>Oxalobacteraceae</taxon>
        <taxon>Telluria group</taxon>
        <taxon>Massilia</taxon>
    </lineage>
</organism>
<gene>
    <name evidence="3" type="ORF">ACFOPH_15755</name>
</gene>
<comment type="caution">
    <text evidence="3">The sequence shown here is derived from an EMBL/GenBank/DDBJ whole genome shotgun (WGS) entry which is preliminary data.</text>
</comment>
<reference evidence="4" key="1">
    <citation type="journal article" date="2019" name="Int. J. Syst. Evol. Microbiol.">
        <title>The Global Catalogue of Microorganisms (GCM) 10K type strain sequencing project: providing services to taxonomists for standard genome sequencing and annotation.</title>
        <authorList>
            <consortium name="The Broad Institute Genomics Platform"/>
            <consortium name="The Broad Institute Genome Sequencing Center for Infectious Disease"/>
            <person name="Wu L."/>
            <person name="Ma J."/>
        </authorList>
    </citation>
    <scope>NUCLEOTIDE SEQUENCE [LARGE SCALE GENOMIC DNA]</scope>
    <source>
        <strain evidence="4">CCM 7480</strain>
    </source>
</reference>
<dbReference type="InterPro" id="IPR013424">
    <property type="entry name" value="Ice-binding_C"/>
</dbReference>
<dbReference type="RefSeq" id="WP_312547741.1">
    <property type="nucleotide sequence ID" value="NZ_JBHRVV010000001.1"/>
</dbReference>
<evidence type="ECO:0000256" key="1">
    <source>
        <dbReference type="SAM" id="SignalP"/>
    </source>
</evidence>
<protein>
    <submittedName>
        <fullName evidence="3">PEP-CTERM sorting domain-containing protein</fullName>
    </submittedName>
</protein>
<evidence type="ECO:0000259" key="2">
    <source>
        <dbReference type="Pfam" id="PF07589"/>
    </source>
</evidence>
<feature type="domain" description="Ice-binding protein C-terminal" evidence="2">
    <location>
        <begin position="197"/>
        <end position="218"/>
    </location>
</feature>
<dbReference type="EMBL" id="JBHRVV010000001">
    <property type="protein sequence ID" value="MFC3459691.1"/>
    <property type="molecule type" value="Genomic_DNA"/>
</dbReference>
<evidence type="ECO:0000313" key="3">
    <source>
        <dbReference type="EMBL" id="MFC3459691.1"/>
    </source>
</evidence>
<name>A0ABV7PQ69_9BURK</name>
<accession>A0ABV7PQ69</accession>
<keyword evidence="1" id="KW-0732">Signal</keyword>
<dbReference type="Proteomes" id="UP001595665">
    <property type="component" value="Unassembled WGS sequence"/>
</dbReference>
<dbReference type="NCBIfam" id="TIGR02595">
    <property type="entry name" value="PEP_CTERM"/>
    <property type="match status" value="1"/>
</dbReference>
<proteinExistence type="predicted"/>
<keyword evidence="4" id="KW-1185">Reference proteome</keyword>
<sequence length="224" mass="22912">MKKLLLATLLTLATLGAAQAAPITVGEPTLPGNCFPFSCLASKEGTQYQQVYTADAFSGAGTIDGISLYRAIGGGMDGATFTLYLSTTSAQVNALDGANLNANLGADNSYFGQYTIGGEMPEVLRFDGLPFHYDPAQGNLLLNVLISDPTSTGVPTSYFMADGRGSVTSRALAAGGISGADEAGLVTTFDFTPDGEVPEPASLLLVGAGLAVLARSRRATRSGA</sequence>
<evidence type="ECO:0000313" key="4">
    <source>
        <dbReference type="Proteomes" id="UP001595665"/>
    </source>
</evidence>